<name>A0A2P2JVE1_RHIMU</name>
<proteinExistence type="predicted"/>
<accession>A0A2P2JVE1</accession>
<protein>
    <submittedName>
        <fullName evidence="1">Uncharacterized protein</fullName>
    </submittedName>
</protein>
<organism evidence="1">
    <name type="scientific">Rhizophora mucronata</name>
    <name type="common">Asiatic mangrove</name>
    <dbReference type="NCBI Taxonomy" id="61149"/>
    <lineage>
        <taxon>Eukaryota</taxon>
        <taxon>Viridiplantae</taxon>
        <taxon>Streptophyta</taxon>
        <taxon>Embryophyta</taxon>
        <taxon>Tracheophyta</taxon>
        <taxon>Spermatophyta</taxon>
        <taxon>Magnoliopsida</taxon>
        <taxon>eudicotyledons</taxon>
        <taxon>Gunneridae</taxon>
        <taxon>Pentapetalae</taxon>
        <taxon>rosids</taxon>
        <taxon>fabids</taxon>
        <taxon>Malpighiales</taxon>
        <taxon>Rhizophoraceae</taxon>
        <taxon>Rhizophora</taxon>
    </lineage>
</organism>
<dbReference type="AlphaFoldDB" id="A0A2P2JVE1"/>
<evidence type="ECO:0000313" key="1">
    <source>
        <dbReference type="EMBL" id="MBW97431.1"/>
    </source>
</evidence>
<reference evidence="1" key="1">
    <citation type="submission" date="2018-02" db="EMBL/GenBank/DDBJ databases">
        <title>Rhizophora mucronata_Transcriptome.</title>
        <authorList>
            <person name="Meera S.P."/>
            <person name="Sreeshan A."/>
            <person name="Augustine A."/>
        </authorList>
    </citation>
    <scope>NUCLEOTIDE SEQUENCE</scope>
    <source>
        <tissue evidence="1">Leaf</tissue>
    </source>
</reference>
<dbReference type="EMBL" id="GGEC01016948">
    <property type="protein sequence ID" value="MBW97431.1"/>
    <property type="molecule type" value="Transcribed_RNA"/>
</dbReference>
<sequence length="49" mass="5916">MMRITHKEIVKWKMLFSDIRKETWPLSCSSCLLAEKLNLNNWKMDLVSF</sequence>